<evidence type="ECO:0000256" key="2">
    <source>
        <dbReference type="ARBA" id="ARBA00022448"/>
    </source>
</evidence>
<dbReference type="GO" id="GO:0046961">
    <property type="term" value="F:proton-transporting ATPase activity, rotational mechanism"/>
    <property type="evidence" value="ECO:0007669"/>
    <property type="project" value="InterPro"/>
</dbReference>
<dbReference type="Gene3D" id="6.10.250.1620">
    <property type="match status" value="1"/>
</dbReference>
<evidence type="ECO:0000256" key="1">
    <source>
        <dbReference type="ARBA" id="ARBA00005901"/>
    </source>
</evidence>
<dbReference type="InterPro" id="IPR002842">
    <property type="entry name" value="ATPase_V1_Esu"/>
</dbReference>
<keyword evidence="2" id="KW-0813">Transport</keyword>
<evidence type="ECO:0000313" key="6">
    <source>
        <dbReference type="Proteomes" id="UP000785679"/>
    </source>
</evidence>
<dbReference type="OrthoDB" id="10263003at2759"/>
<name>A0A8J8NF10_HALGN</name>
<accession>A0A8J8NF10</accession>
<reference evidence="5" key="1">
    <citation type="submission" date="2019-06" db="EMBL/GenBank/DDBJ databases">
        <authorList>
            <person name="Zheng W."/>
        </authorList>
    </citation>
    <scope>NUCLEOTIDE SEQUENCE</scope>
    <source>
        <strain evidence="5">QDHG01</strain>
    </source>
</reference>
<feature type="region of interest" description="Disordered" evidence="4">
    <location>
        <begin position="234"/>
        <end position="257"/>
    </location>
</feature>
<protein>
    <recommendedName>
        <fullName evidence="7">V-type proton ATPase subunit E</fullName>
    </recommendedName>
</protein>
<dbReference type="Proteomes" id="UP000785679">
    <property type="component" value="Unassembled WGS sequence"/>
</dbReference>
<dbReference type="PANTHER" id="PTHR45715">
    <property type="entry name" value="ATPASE H+-TRANSPORTING V1 SUBUNIT E1A-RELATED"/>
    <property type="match status" value="1"/>
</dbReference>
<dbReference type="AlphaFoldDB" id="A0A8J8NF10"/>
<keyword evidence="3" id="KW-0406">Ion transport</keyword>
<evidence type="ECO:0008006" key="7">
    <source>
        <dbReference type="Google" id="ProtNLM"/>
    </source>
</evidence>
<evidence type="ECO:0000256" key="4">
    <source>
        <dbReference type="SAM" id="MobiDB-lite"/>
    </source>
</evidence>
<dbReference type="EMBL" id="RRYP01017946">
    <property type="protein sequence ID" value="TNV73861.1"/>
    <property type="molecule type" value="Genomic_DNA"/>
</dbReference>
<organism evidence="5 6">
    <name type="scientific">Halteria grandinella</name>
    <dbReference type="NCBI Taxonomy" id="5974"/>
    <lineage>
        <taxon>Eukaryota</taxon>
        <taxon>Sar</taxon>
        <taxon>Alveolata</taxon>
        <taxon>Ciliophora</taxon>
        <taxon>Intramacronucleata</taxon>
        <taxon>Spirotrichea</taxon>
        <taxon>Stichotrichia</taxon>
        <taxon>Sporadotrichida</taxon>
        <taxon>Halteriidae</taxon>
        <taxon>Halteria</taxon>
    </lineage>
</organism>
<evidence type="ECO:0000313" key="5">
    <source>
        <dbReference type="EMBL" id="TNV73861.1"/>
    </source>
</evidence>
<dbReference type="Gene3D" id="3.30.2320.30">
    <property type="entry name" value="ATP synthase, E subunit, C-terminal"/>
    <property type="match status" value="1"/>
</dbReference>
<evidence type="ECO:0000256" key="3">
    <source>
        <dbReference type="ARBA" id="ARBA00023065"/>
    </source>
</evidence>
<dbReference type="GO" id="GO:0033178">
    <property type="term" value="C:proton-transporting two-sector ATPase complex, catalytic domain"/>
    <property type="evidence" value="ECO:0007669"/>
    <property type="project" value="InterPro"/>
</dbReference>
<keyword evidence="6" id="KW-1185">Reference proteome</keyword>
<comment type="caution">
    <text evidence="5">The sequence shown here is derived from an EMBL/GenBank/DDBJ whole genome shotgun (WGS) entry which is preliminary data.</text>
</comment>
<dbReference type="Pfam" id="PF01991">
    <property type="entry name" value="vATP-synt_E"/>
    <property type="match status" value="1"/>
</dbReference>
<dbReference type="SUPFAM" id="SSF160527">
    <property type="entry name" value="V-type ATPase subunit E-like"/>
    <property type="match status" value="1"/>
</dbReference>
<proteinExistence type="inferred from homology"/>
<sequence>MQGASLETDAFELKRMMRQEAHEKSFEIQVMAQRMYEKEKDKIVQDGVSKITEENDKQLQKLTQNLNIERSSKVNAVRLTKMTKRNECVLKVKDETKDQLLRSIVNPTNPTYRLAIQNLIIQSMIKLLEPELLVRCRQEDVKLIKELIPECEKQYEEIMKREAHGDKTYKTKLTFVDGEFLTAGHGGQCGGVVLTSLDKRIVCNNTLQSRLDLCFEELLPQIRAILFPPKVPEVAEEPTEGGERKSHAGAEAGKHHK</sequence>
<gene>
    <name evidence="5" type="ORF">FGO68_gene15974</name>
</gene>
<comment type="similarity">
    <text evidence="1">Belongs to the V-ATPase E subunit family.</text>
</comment>
<dbReference type="InterPro" id="IPR038495">
    <property type="entry name" value="ATPase_E_C"/>
</dbReference>